<dbReference type="EMBL" id="QCYY01002080">
    <property type="protein sequence ID" value="ROT73003.1"/>
    <property type="molecule type" value="Genomic_DNA"/>
</dbReference>
<evidence type="ECO:0000313" key="2">
    <source>
        <dbReference type="Proteomes" id="UP000283509"/>
    </source>
</evidence>
<comment type="caution">
    <text evidence="1">The sequence shown here is derived from an EMBL/GenBank/DDBJ whole genome shotgun (WGS) entry which is preliminary data.</text>
</comment>
<dbReference type="AlphaFoldDB" id="A0A3R7M4X4"/>
<proteinExistence type="predicted"/>
<name>A0A3R7M4X4_PENVA</name>
<protein>
    <submittedName>
        <fullName evidence="1">Uncharacterized protein</fullName>
    </submittedName>
</protein>
<accession>A0A3R7M4X4</accession>
<keyword evidence="2" id="KW-1185">Reference proteome</keyword>
<evidence type="ECO:0000313" key="1">
    <source>
        <dbReference type="EMBL" id="ROT73003.1"/>
    </source>
</evidence>
<reference evidence="1 2" key="2">
    <citation type="submission" date="2019-01" db="EMBL/GenBank/DDBJ databases">
        <title>The decoding of complex shrimp genome reveals the adaptation for benthos swimmer, frequently molting mechanism and breeding impact on genome.</title>
        <authorList>
            <person name="Sun Y."/>
            <person name="Gao Y."/>
            <person name="Yu Y."/>
        </authorList>
    </citation>
    <scope>NUCLEOTIDE SEQUENCE [LARGE SCALE GENOMIC DNA]</scope>
    <source>
        <tissue evidence="1">Muscle</tissue>
    </source>
</reference>
<organism evidence="1 2">
    <name type="scientific">Penaeus vannamei</name>
    <name type="common">Whiteleg shrimp</name>
    <name type="synonym">Litopenaeus vannamei</name>
    <dbReference type="NCBI Taxonomy" id="6689"/>
    <lineage>
        <taxon>Eukaryota</taxon>
        <taxon>Metazoa</taxon>
        <taxon>Ecdysozoa</taxon>
        <taxon>Arthropoda</taxon>
        <taxon>Crustacea</taxon>
        <taxon>Multicrustacea</taxon>
        <taxon>Malacostraca</taxon>
        <taxon>Eumalacostraca</taxon>
        <taxon>Eucarida</taxon>
        <taxon>Decapoda</taxon>
        <taxon>Dendrobranchiata</taxon>
        <taxon>Penaeoidea</taxon>
        <taxon>Penaeidae</taxon>
        <taxon>Penaeus</taxon>
    </lineage>
</organism>
<sequence length="1084" mass="119238">MQERLCRLLIGGSGWLCSQLVIAGERLAMQNGCRRSLLGASLGFSRWFIARFSPMQNGLSVYSSGVVLRDSRAGYSLVLAMQERFVASLQGSLFFSLLSLVSRYAEQVCRTSSSGGLRGCSGALVLARSSLCRERWICRRTLSSGSLFSREVNPSILAMQKRILSTPPRARCYLSLVIARLAIAERLCRLSSGSLFLSLVIRSFSLCRTVCRLLFRLVCSLAGYRSFSLCRTVCRLLIRGSLFSAGYRSFSLCRTVCRLLIGLVVLLAGYRSSRYAERFVASSSGSLFSRWLSLVLAMQNGLSPPHRARCSRAGYRSSRYAERFVASCFRLVVLSLVIARSRYAERFVASSSGSLFSRWLSLVLAMQNGLSPPLQARCFSLVIARLAMQNGLSLLFGLVVLSLVIARLAMQNGLSPPHRARCSLAGYRSFLAMQNGLSPPLRLVVLSLVIARSRYAERFVASSSGSLFLALVLARSRYAERFVASCSGSLFSRWLSLVSLCRTVCRLLFGLVVLSLVIARSRYAERFVASSSGSLFSRWLSLVLAMQNGLSPPLGLVVSRAGYRSFSLCRTVCRLLFRLVVLSLVIARLAMQNGLSPPPRARCSLAGYRSSRYAERFVASLRARCSLAGYRSFSLCRTVCRLSSARCSLAGYRSSRYAERFVASSSGSLFSRWFIARLAMQNGLSPPLGLVVLSLVIARSLCFVASSSARCFSRWLSLVLAMQNGLSPPHRARCSPLVIARLAMQNVLSPPLGLVVLSLVIARSRYAERFVASLGSLFSRWLSLVLAMQDGLSPPHRARCSLAGYRSFSLCRTVCRLLFQARCSLAGYRSFSLCRTVCRLLIGLCSRAGSRSFSLCRTVCRLLIGLVVLSLVIARLAMQNGLSPPLRARCSRAGYRSFSLCRTVLSPPLRLVVLSLVIARSRYAERFVASSSGSLFSRWFSLVLAMQNGLSPPLQARCSLAGYRSSRYAERFVALLSGSLFSRWLSLVSLCRTVCRLLFGLVVLSLVIARLAMQNGLSLLLRARCSLAGYRSFAMQNGMSPPHRLVVLRAGYRSFSLCRTVFSPPLRARCSGGFGRTGQRGGDC</sequence>
<reference evidence="1 2" key="1">
    <citation type="submission" date="2018-04" db="EMBL/GenBank/DDBJ databases">
        <authorList>
            <person name="Zhang X."/>
            <person name="Yuan J."/>
            <person name="Li F."/>
            <person name="Xiang J."/>
        </authorList>
    </citation>
    <scope>NUCLEOTIDE SEQUENCE [LARGE SCALE GENOMIC DNA]</scope>
    <source>
        <tissue evidence="1">Muscle</tissue>
    </source>
</reference>
<dbReference type="Proteomes" id="UP000283509">
    <property type="component" value="Unassembled WGS sequence"/>
</dbReference>
<gene>
    <name evidence="1" type="ORF">C7M84_008564</name>
</gene>